<gene>
    <name evidence="2" type="ORF">E2C01_007484</name>
</gene>
<evidence type="ECO:0000256" key="1">
    <source>
        <dbReference type="SAM" id="MobiDB-lite"/>
    </source>
</evidence>
<dbReference type="EMBL" id="VSRR010000373">
    <property type="protein sequence ID" value="MPC14713.1"/>
    <property type="molecule type" value="Genomic_DNA"/>
</dbReference>
<proteinExistence type="predicted"/>
<accession>A0A5B7D4C6</accession>
<evidence type="ECO:0000313" key="3">
    <source>
        <dbReference type="Proteomes" id="UP000324222"/>
    </source>
</evidence>
<feature type="compositionally biased region" description="Polar residues" evidence="1">
    <location>
        <begin position="67"/>
        <end position="85"/>
    </location>
</feature>
<organism evidence="2 3">
    <name type="scientific">Portunus trituberculatus</name>
    <name type="common">Swimming crab</name>
    <name type="synonym">Neptunus trituberculatus</name>
    <dbReference type="NCBI Taxonomy" id="210409"/>
    <lineage>
        <taxon>Eukaryota</taxon>
        <taxon>Metazoa</taxon>
        <taxon>Ecdysozoa</taxon>
        <taxon>Arthropoda</taxon>
        <taxon>Crustacea</taxon>
        <taxon>Multicrustacea</taxon>
        <taxon>Malacostraca</taxon>
        <taxon>Eumalacostraca</taxon>
        <taxon>Eucarida</taxon>
        <taxon>Decapoda</taxon>
        <taxon>Pleocyemata</taxon>
        <taxon>Brachyura</taxon>
        <taxon>Eubrachyura</taxon>
        <taxon>Portunoidea</taxon>
        <taxon>Portunidae</taxon>
        <taxon>Portuninae</taxon>
        <taxon>Portunus</taxon>
    </lineage>
</organism>
<evidence type="ECO:0000313" key="2">
    <source>
        <dbReference type="EMBL" id="MPC14713.1"/>
    </source>
</evidence>
<sequence length="94" mass="10217">MMWLRAIAWDAAAIIPPPKYRRRSEDVQQICKHGPCAELRRREAACGGAAIMTSRPNAEEEGDGAGKSTTRGIVSSKILQDNRQSLPVDGKLVG</sequence>
<keyword evidence="3" id="KW-1185">Reference proteome</keyword>
<protein>
    <submittedName>
        <fullName evidence="2">Uncharacterized protein</fullName>
    </submittedName>
</protein>
<dbReference type="Proteomes" id="UP000324222">
    <property type="component" value="Unassembled WGS sequence"/>
</dbReference>
<comment type="caution">
    <text evidence="2">The sequence shown here is derived from an EMBL/GenBank/DDBJ whole genome shotgun (WGS) entry which is preliminary data.</text>
</comment>
<name>A0A5B7D4C6_PORTR</name>
<reference evidence="2 3" key="1">
    <citation type="submission" date="2019-05" db="EMBL/GenBank/DDBJ databases">
        <title>Another draft genome of Portunus trituberculatus and its Hox gene families provides insights of decapod evolution.</title>
        <authorList>
            <person name="Jeong J.-H."/>
            <person name="Song I."/>
            <person name="Kim S."/>
            <person name="Choi T."/>
            <person name="Kim D."/>
            <person name="Ryu S."/>
            <person name="Kim W."/>
        </authorList>
    </citation>
    <scope>NUCLEOTIDE SEQUENCE [LARGE SCALE GENOMIC DNA]</scope>
    <source>
        <tissue evidence="2">Muscle</tissue>
    </source>
</reference>
<dbReference type="AlphaFoldDB" id="A0A5B7D4C6"/>
<feature type="region of interest" description="Disordered" evidence="1">
    <location>
        <begin position="55"/>
        <end position="94"/>
    </location>
</feature>